<dbReference type="AlphaFoldDB" id="A0AAW0D898"/>
<dbReference type="SUPFAM" id="SSF51905">
    <property type="entry name" value="FAD/NAD(P)-binding domain"/>
    <property type="match status" value="1"/>
</dbReference>
<dbReference type="InterPro" id="IPR012132">
    <property type="entry name" value="GMC_OxRdtase"/>
</dbReference>
<dbReference type="PANTHER" id="PTHR11552">
    <property type="entry name" value="GLUCOSE-METHANOL-CHOLINE GMC OXIDOREDUCTASE"/>
    <property type="match status" value="1"/>
</dbReference>
<dbReference type="GO" id="GO:0016491">
    <property type="term" value="F:oxidoreductase activity"/>
    <property type="evidence" value="ECO:0007669"/>
    <property type="project" value="UniProtKB-KW"/>
</dbReference>
<keyword evidence="4" id="KW-0732">Signal</keyword>
<keyword evidence="6" id="KW-0560">Oxidoreductase</keyword>
<dbReference type="EMBL" id="JAYKXP010000018">
    <property type="protein sequence ID" value="KAK7047864.1"/>
    <property type="molecule type" value="Genomic_DNA"/>
</dbReference>
<evidence type="ECO:0000256" key="1">
    <source>
        <dbReference type="ARBA" id="ARBA00001974"/>
    </source>
</evidence>
<comment type="caution">
    <text evidence="8">The sequence shown here is derived from an EMBL/GenBank/DDBJ whole genome shotgun (WGS) entry which is preliminary data.</text>
</comment>
<reference evidence="8 9" key="1">
    <citation type="submission" date="2024-01" db="EMBL/GenBank/DDBJ databases">
        <title>A draft genome for a cacao thread blight-causing isolate of Paramarasmius palmivorus.</title>
        <authorList>
            <person name="Baruah I.K."/>
            <person name="Bukari Y."/>
            <person name="Amoako-Attah I."/>
            <person name="Meinhardt L.W."/>
            <person name="Bailey B.A."/>
            <person name="Cohen S.P."/>
        </authorList>
    </citation>
    <scope>NUCLEOTIDE SEQUENCE [LARGE SCALE GENOMIC DNA]</scope>
    <source>
        <strain evidence="8 9">GH-12</strain>
    </source>
</reference>
<dbReference type="GO" id="GO:0050660">
    <property type="term" value="F:flavin adenine dinucleotide binding"/>
    <property type="evidence" value="ECO:0007669"/>
    <property type="project" value="InterPro"/>
</dbReference>
<protein>
    <recommendedName>
        <fullName evidence="10">Glucose-methanol-choline oxidoreductase N-terminal domain-containing protein</fullName>
    </recommendedName>
</protein>
<keyword evidence="7" id="KW-0325">Glycoprotein</keyword>
<evidence type="ECO:0000256" key="2">
    <source>
        <dbReference type="ARBA" id="ARBA00010790"/>
    </source>
</evidence>
<dbReference type="InterPro" id="IPR036188">
    <property type="entry name" value="FAD/NAD-bd_sf"/>
</dbReference>
<evidence type="ECO:0000256" key="4">
    <source>
        <dbReference type="ARBA" id="ARBA00022729"/>
    </source>
</evidence>
<evidence type="ECO:0000256" key="3">
    <source>
        <dbReference type="ARBA" id="ARBA00022630"/>
    </source>
</evidence>
<evidence type="ECO:0000256" key="6">
    <source>
        <dbReference type="ARBA" id="ARBA00023002"/>
    </source>
</evidence>
<dbReference type="Proteomes" id="UP001383192">
    <property type="component" value="Unassembled WGS sequence"/>
</dbReference>
<keyword evidence="5" id="KW-0274">FAD</keyword>
<dbReference type="Gene3D" id="3.50.50.60">
    <property type="entry name" value="FAD/NAD(P)-binding domain"/>
    <property type="match status" value="1"/>
</dbReference>
<name>A0AAW0D898_9AGAR</name>
<keyword evidence="9" id="KW-1185">Reference proteome</keyword>
<organism evidence="8 9">
    <name type="scientific">Paramarasmius palmivorus</name>
    <dbReference type="NCBI Taxonomy" id="297713"/>
    <lineage>
        <taxon>Eukaryota</taxon>
        <taxon>Fungi</taxon>
        <taxon>Dikarya</taxon>
        <taxon>Basidiomycota</taxon>
        <taxon>Agaricomycotina</taxon>
        <taxon>Agaricomycetes</taxon>
        <taxon>Agaricomycetidae</taxon>
        <taxon>Agaricales</taxon>
        <taxon>Marasmiineae</taxon>
        <taxon>Marasmiaceae</taxon>
        <taxon>Paramarasmius</taxon>
    </lineage>
</organism>
<gene>
    <name evidence="8" type="ORF">VNI00_006192</name>
</gene>
<evidence type="ECO:0000313" key="8">
    <source>
        <dbReference type="EMBL" id="KAK7047864.1"/>
    </source>
</evidence>
<comment type="similarity">
    <text evidence="2">Belongs to the GMC oxidoreductase family.</text>
</comment>
<evidence type="ECO:0000256" key="7">
    <source>
        <dbReference type="ARBA" id="ARBA00023180"/>
    </source>
</evidence>
<dbReference type="PANTHER" id="PTHR11552:SF201">
    <property type="entry name" value="GLUCOSE-METHANOL-CHOLINE OXIDOREDUCTASE N-TERMINAL DOMAIN-CONTAINING PROTEIN"/>
    <property type="match status" value="1"/>
</dbReference>
<keyword evidence="3" id="KW-0285">Flavoprotein</keyword>
<dbReference type="Pfam" id="PF13450">
    <property type="entry name" value="NAD_binding_8"/>
    <property type="match status" value="1"/>
</dbReference>
<accession>A0AAW0D898</accession>
<comment type="cofactor">
    <cofactor evidence="1">
        <name>FAD</name>
        <dbReference type="ChEBI" id="CHEBI:57692"/>
    </cofactor>
</comment>
<evidence type="ECO:0000313" key="9">
    <source>
        <dbReference type="Proteomes" id="UP001383192"/>
    </source>
</evidence>
<evidence type="ECO:0000256" key="5">
    <source>
        <dbReference type="ARBA" id="ARBA00022827"/>
    </source>
</evidence>
<proteinExistence type="inferred from homology"/>
<sequence>MPLSTLAQVKDQHFDYVIAGGGTAGLVLAVRLSEDTSTTVLVLDAGNDNIGEPLICTPS</sequence>
<evidence type="ECO:0008006" key="10">
    <source>
        <dbReference type="Google" id="ProtNLM"/>
    </source>
</evidence>